<dbReference type="PROSITE" id="PS00108">
    <property type="entry name" value="PROTEIN_KINASE_ST"/>
    <property type="match status" value="1"/>
</dbReference>
<protein>
    <recommendedName>
        <fullName evidence="5">Protein kinase domain-containing protein</fullName>
    </recommendedName>
</protein>
<dbReference type="InterPro" id="IPR011009">
    <property type="entry name" value="Kinase-like_dom_sf"/>
</dbReference>
<dbReference type="PROSITE" id="PS50011">
    <property type="entry name" value="PROTEIN_KINASE_DOM"/>
    <property type="match status" value="2"/>
</dbReference>
<evidence type="ECO:0000256" key="4">
    <source>
        <dbReference type="SAM" id="Phobius"/>
    </source>
</evidence>
<dbReference type="Proteomes" id="UP001470230">
    <property type="component" value="Unassembled WGS sequence"/>
</dbReference>
<feature type="transmembrane region" description="Helical" evidence="4">
    <location>
        <begin position="1326"/>
        <end position="1346"/>
    </location>
</feature>
<keyword evidence="2 3" id="KW-0067">ATP-binding</keyword>
<dbReference type="InterPro" id="IPR000719">
    <property type="entry name" value="Prot_kinase_dom"/>
</dbReference>
<dbReference type="InterPro" id="IPR053235">
    <property type="entry name" value="Ser_Thr_kinase"/>
</dbReference>
<feature type="domain" description="Protein kinase" evidence="5">
    <location>
        <begin position="1122"/>
        <end position="1347"/>
    </location>
</feature>
<evidence type="ECO:0000256" key="2">
    <source>
        <dbReference type="ARBA" id="ARBA00022840"/>
    </source>
</evidence>
<dbReference type="PROSITE" id="PS00107">
    <property type="entry name" value="PROTEIN_KINASE_ATP"/>
    <property type="match status" value="1"/>
</dbReference>
<dbReference type="SMART" id="SM00220">
    <property type="entry name" value="S_TKc"/>
    <property type="match status" value="1"/>
</dbReference>
<sequence>MKILCHFFNMIDITIDQIKLFISRTPIFPPDIKIFKIDFKEDASQLDLQNEFICFISMKKEQSFLTIYDNFAFYVIINFHNQLKKLFHKIKKVFTFSDEVNYFYSKFKDDFNEEFELVKLDSQGLREIFSNYYKNPLYSSIMDSFLCSLIYKNTLSRREYITSIFHMYDNAYIKKQTINIKCIPFQPFFTQTTFLQKKSQNFFNVKYYNNNNYYSNEINFIEKLNKYRKLKNQFNDKVLLDKKTLDKNSFCYNNDSYFPIVNSYVSSKDSTIICEYISQESLRDRYFYRKSKRNLIDFLIAIINIVRSINLIHSFGFIYRDINPNNYLFTDSNSKLPILYNISAVMSMKMMTDHDEEFYANEYETSDLGSTQFFAPEKINSDRFSFPCDIFSFGLLFYSVFVGEDPFPNLSLFSIFDRIKNNELPSFDIKKNNNDNKNEENISKVNEISNLYDIQREELSEINTLYQSCVLTNPRDRLTIREIGFSLLKLSEKIKERIQAQSNSDINNLNILNNCEFGLIDELSSPIPFVQGLSDSYYLITNNNELNDFNFFLIDHESIYTRAIHYISQINFGYFGFFHFDKFQNKDLSHFIKNITLCFNKYAIIVRNTGNLINNFLKFLSDKKLGQAKLIPSCTEDYNILQKYQIIKDENVINWEKVKDLSEIAKKILQNIERNDNNLRESKSYSLIPLISYLVAEKYYIPNKIDQIQTCFELNNKDNFFFDLDSFSLLIKDDNINNMIINNMNQITNDNLQEFIINKSIYYHYYPFENRNNEYKLSKMTEKSKSELLYQISSILIELQHNKLYLNSLTFSDLYLFEGKNKSNKSTNFDFKLKTYNNLSLISDPEDYNKNISNFLFFAISLGLSKIESEKISGCINKNRISFQFINNYLYSKSISQSNKYTQFYLTHLAKLSFNDLPFKFNGNDILPKDFLGTFSDNIFNFDFYNIISDDDFDNIKDQVQKAQPFLTFEFISDDKLVICIENKVFLLNNSDKFNDLLDLDKNPNLVLIPIKEDDKKFIPQNYKSNFFEKLEQINIQLLLEDLKKKIMSYLLKKHQSSSYQNYILYIQEFLIDFFEILNPVIAYTIFKFYFPASQFTNKDLLNRPFEKEKNLIDFAPEAENLILISNIGQGSTSTIHLVVHFPTLYPLVVKNYSLDMEKYFYIEKKIGEEIKSQKIANLASFYGYIDKSNQKSLIMRFYPNGSIEDICKKKLEESEISTMYKAIYNGITNLHKIHYIHRDIKPDNILFDNNNEPVIIDFNGAISAEEKDKCEHHISEVGSYQFSSPQLLNGEYYDYKTDNYSLSKIFNIYFPFFTHTITKSYNFSLNFRFCFVILIYFLIYLMILFI</sequence>
<gene>
    <name evidence="6" type="ORF">M9Y10_025873</name>
</gene>
<reference evidence="6 7" key="1">
    <citation type="submission" date="2024-04" db="EMBL/GenBank/DDBJ databases">
        <title>Tritrichomonas musculus Genome.</title>
        <authorList>
            <person name="Alves-Ferreira E."/>
            <person name="Grigg M."/>
            <person name="Lorenzi H."/>
            <person name="Galac M."/>
        </authorList>
    </citation>
    <scope>NUCLEOTIDE SEQUENCE [LARGE SCALE GENOMIC DNA]</scope>
    <source>
        <strain evidence="6 7">EAF2021</strain>
    </source>
</reference>
<dbReference type="InterPro" id="IPR008271">
    <property type="entry name" value="Ser/Thr_kinase_AS"/>
</dbReference>
<keyword evidence="1 3" id="KW-0547">Nucleotide-binding</keyword>
<dbReference type="Pfam" id="PF00069">
    <property type="entry name" value="Pkinase"/>
    <property type="match status" value="2"/>
</dbReference>
<proteinExistence type="predicted"/>
<dbReference type="EMBL" id="JAPFFF010000038">
    <property type="protein sequence ID" value="KAK8842296.1"/>
    <property type="molecule type" value="Genomic_DNA"/>
</dbReference>
<accession>A0ABR2H8P2</accession>
<keyword evidence="4" id="KW-1133">Transmembrane helix</keyword>
<keyword evidence="4" id="KW-0472">Membrane</keyword>
<name>A0ABR2H8P2_9EUKA</name>
<comment type="caution">
    <text evidence="6">The sequence shown here is derived from an EMBL/GenBank/DDBJ whole genome shotgun (WGS) entry which is preliminary data.</text>
</comment>
<evidence type="ECO:0000256" key="1">
    <source>
        <dbReference type="ARBA" id="ARBA00022741"/>
    </source>
</evidence>
<evidence type="ECO:0000313" key="7">
    <source>
        <dbReference type="Proteomes" id="UP001470230"/>
    </source>
</evidence>
<dbReference type="CDD" id="cd00180">
    <property type="entry name" value="PKc"/>
    <property type="match status" value="1"/>
</dbReference>
<feature type="binding site" evidence="3">
    <location>
        <position position="1151"/>
    </location>
    <ligand>
        <name>ATP</name>
        <dbReference type="ChEBI" id="CHEBI:30616"/>
    </ligand>
</feature>
<feature type="domain" description="Protein kinase" evidence="5">
    <location>
        <begin position="192"/>
        <end position="494"/>
    </location>
</feature>
<organism evidence="6 7">
    <name type="scientific">Tritrichomonas musculus</name>
    <dbReference type="NCBI Taxonomy" id="1915356"/>
    <lineage>
        <taxon>Eukaryota</taxon>
        <taxon>Metamonada</taxon>
        <taxon>Parabasalia</taxon>
        <taxon>Tritrichomonadida</taxon>
        <taxon>Tritrichomonadidae</taxon>
        <taxon>Tritrichomonas</taxon>
    </lineage>
</organism>
<dbReference type="PANTHER" id="PTHR24361">
    <property type="entry name" value="MITOGEN-ACTIVATED KINASE KINASE KINASE"/>
    <property type="match status" value="1"/>
</dbReference>
<evidence type="ECO:0000259" key="5">
    <source>
        <dbReference type="PROSITE" id="PS50011"/>
    </source>
</evidence>
<dbReference type="Gene3D" id="1.10.510.10">
    <property type="entry name" value="Transferase(Phosphotransferase) domain 1"/>
    <property type="match status" value="2"/>
</dbReference>
<dbReference type="InterPro" id="IPR017441">
    <property type="entry name" value="Protein_kinase_ATP_BS"/>
</dbReference>
<evidence type="ECO:0000256" key="3">
    <source>
        <dbReference type="PROSITE-ProRule" id="PRU10141"/>
    </source>
</evidence>
<dbReference type="SUPFAM" id="SSF56112">
    <property type="entry name" value="Protein kinase-like (PK-like)"/>
    <property type="match status" value="2"/>
</dbReference>
<evidence type="ECO:0000313" key="6">
    <source>
        <dbReference type="EMBL" id="KAK8842296.1"/>
    </source>
</evidence>
<keyword evidence="7" id="KW-1185">Reference proteome</keyword>
<keyword evidence="4" id="KW-0812">Transmembrane</keyword>